<name>A0A1X1R9B2_MYCFA</name>
<evidence type="ECO:0000313" key="2">
    <source>
        <dbReference type="EMBL" id="ORV01710.1"/>
    </source>
</evidence>
<dbReference type="GO" id="GO:0008239">
    <property type="term" value="F:dipeptidyl-peptidase activity"/>
    <property type="evidence" value="ECO:0007669"/>
    <property type="project" value="InterPro"/>
</dbReference>
<dbReference type="AlphaFoldDB" id="A0A1X1R9B2"/>
<keyword evidence="3" id="KW-1185">Reference proteome</keyword>
<reference evidence="2 3" key="1">
    <citation type="submission" date="2016-01" db="EMBL/GenBank/DDBJ databases">
        <title>The new phylogeny of the genus Mycobacterium.</title>
        <authorList>
            <person name="Tarcisio F."/>
            <person name="Conor M."/>
            <person name="Antonella G."/>
            <person name="Elisabetta G."/>
            <person name="Giulia F.S."/>
            <person name="Sara T."/>
            <person name="Anna F."/>
            <person name="Clotilde B."/>
            <person name="Roberto B."/>
            <person name="Veronica D.S."/>
            <person name="Fabio R."/>
            <person name="Monica P."/>
            <person name="Olivier J."/>
            <person name="Enrico T."/>
            <person name="Nicola S."/>
        </authorList>
    </citation>
    <scope>NUCLEOTIDE SEQUENCE [LARGE SCALE GENOMIC DNA]</scope>
    <source>
        <strain evidence="2 3">DSM 44179</strain>
    </source>
</reference>
<evidence type="ECO:0000256" key="1">
    <source>
        <dbReference type="SAM" id="MobiDB-lite"/>
    </source>
</evidence>
<proteinExistence type="predicted"/>
<dbReference type="Proteomes" id="UP000193484">
    <property type="component" value="Unassembled WGS sequence"/>
</dbReference>
<dbReference type="InterPro" id="IPR013736">
    <property type="entry name" value="Xaa-Pro_dipept_C"/>
</dbReference>
<dbReference type="STRING" id="1793.AWC04_12985"/>
<dbReference type="OrthoDB" id="5240615at2"/>
<accession>A0A1X1R9B2</accession>
<gene>
    <name evidence="2" type="ORF">AWC04_12985</name>
</gene>
<dbReference type="Pfam" id="PF08530">
    <property type="entry name" value="PepX_C"/>
    <property type="match status" value="1"/>
</dbReference>
<dbReference type="EMBL" id="LQOJ01000043">
    <property type="protein sequence ID" value="ORV01710.1"/>
    <property type="molecule type" value="Genomic_DNA"/>
</dbReference>
<dbReference type="SUPFAM" id="SSF49785">
    <property type="entry name" value="Galactose-binding domain-like"/>
    <property type="match status" value="1"/>
</dbReference>
<comment type="caution">
    <text evidence="2">The sequence shown here is derived from an EMBL/GenBank/DDBJ whole genome shotgun (WGS) entry which is preliminary data.</text>
</comment>
<dbReference type="Gene3D" id="2.60.120.260">
    <property type="entry name" value="Galactose-binding domain-like"/>
    <property type="match status" value="1"/>
</dbReference>
<organism evidence="2 3">
    <name type="scientific">Mycolicibacterium fallax</name>
    <name type="common">Mycobacterium fallax</name>
    <dbReference type="NCBI Taxonomy" id="1793"/>
    <lineage>
        <taxon>Bacteria</taxon>
        <taxon>Bacillati</taxon>
        <taxon>Actinomycetota</taxon>
        <taxon>Actinomycetes</taxon>
        <taxon>Mycobacteriales</taxon>
        <taxon>Mycobacteriaceae</taxon>
        <taxon>Mycolicibacterium</taxon>
    </lineage>
</organism>
<sequence>MPREGLIGPGDSSRTTGAVSVSSPPSVGMAAGKSSYATTPDLPTDQRNEDGGGLVFETEPFADLVEILGRPVLDLVLDVDRWS</sequence>
<dbReference type="InterPro" id="IPR008979">
    <property type="entry name" value="Galactose-bd-like_sf"/>
</dbReference>
<protein>
    <submittedName>
        <fullName evidence="2">Uncharacterized protein</fullName>
    </submittedName>
</protein>
<evidence type="ECO:0000313" key="3">
    <source>
        <dbReference type="Proteomes" id="UP000193484"/>
    </source>
</evidence>
<feature type="region of interest" description="Disordered" evidence="1">
    <location>
        <begin position="1"/>
        <end position="54"/>
    </location>
</feature>